<dbReference type="GO" id="GO:0071513">
    <property type="term" value="C:phosphopantothenoylcysteine decarboxylase complex"/>
    <property type="evidence" value="ECO:0007669"/>
    <property type="project" value="TreeGrafter"/>
</dbReference>
<evidence type="ECO:0000313" key="4">
    <source>
        <dbReference type="EMBL" id="TQB74611.1"/>
    </source>
</evidence>
<dbReference type="GO" id="GO:0004633">
    <property type="term" value="F:phosphopantothenoylcysteine decarboxylase activity"/>
    <property type="evidence" value="ECO:0007669"/>
    <property type="project" value="TreeGrafter"/>
</dbReference>
<keyword evidence="5" id="KW-1185">Reference proteome</keyword>
<evidence type="ECO:0000256" key="2">
    <source>
        <dbReference type="ARBA" id="ARBA00038350"/>
    </source>
</evidence>
<proteinExistence type="inferred from homology"/>
<name>A0A507R1Z5_MONPU</name>
<evidence type="ECO:0000313" key="5">
    <source>
        <dbReference type="Proteomes" id="UP000319663"/>
    </source>
</evidence>
<gene>
    <name evidence="4" type="ORF">MPDQ_004460</name>
</gene>
<dbReference type="GO" id="GO:0010181">
    <property type="term" value="F:FMN binding"/>
    <property type="evidence" value="ECO:0007669"/>
    <property type="project" value="TreeGrafter"/>
</dbReference>
<dbReference type="Pfam" id="PF02441">
    <property type="entry name" value="Flavoprotein"/>
    <property type="match status" value="1"/>
</dbReference>
<comment type="caution">
    <text evidence="4">The sequence shown here is derived from an EMBL/GenBank/DDBJ whole genome shotgun (WGS) entry which is preliminary data.</text>
</comment>
<sequence>MVNSHQIAPQPRRTPADDVAAALNDGKRHLLLAATGSVATIKLPLIISGFADCPNISIRVILTKAAEHFFAPSREHPAGVPLASLPNVDSVHLDEDEWAAPWTRESEILHITLRRWAHILVIAPLSANTLAKVVNGISDNLLTSVVRAWDTTGRIDGKRRRIVVALAMNTAMWMHPITAQQVRVLEEDWGINDKDRDDTKEVDGAVQQGWFEVLYPIKKMLACGDIGAGAMMEWPEIVKIVKRRLGLPPAVASQPV</sequence>
<reference evidence="4 5" key="1">
    <citation type="submission" date="2019-06" db="EMBL/GenBank/DDBJ databases">
        <title>Wine fermentation using esterase from Monascus purpureus.</title>
        <authorList>
            <person name="Geng C."/>
            <person name="Zhang Y."/>
        </authorList>
    </citation>
    <scope>NUCLEOTIDE SEQUENCE [LARGE SCALE GENOMIC DNA]</scope>
    <source>
        <strain evidence="4">HQ1</strain>
    </source>
</reference>
<dbReference type="AlphaFoldDB" id="A0A507R1Z5"/>
<accession>A0A507R1Z5</accession>
<dbReference type="PANTHER" id="PTHR14359">
    <property type="entry name" value="HOMO-OLIGOMERIC FLAVIN CONTAINING CYS DECARBOXYLASE FAMILY"/>
    <property type="match status" value="1"/>
</dbReference>
<feature type="domain" description="Flavoprotein" evidence="3">
    <location>
        <begin position="29"/>
        <end position="242"/>
    </location>
</feature>
<keyword evidence="1" id="KW-0173">Coenzyme A biosynthesis</keyword>
<dbReference type="PANTHER" id="PTHR14359:SF6">
    <property type="entry name" value="PHOSPHOPANTOTHENOYLCYSTEINE DECARBOXYLASE"/>
    <property type="match status" value="1"/>
</dbReference>
<dbReference type="STRING" id="5098.A0A507R1Z5"/>
<organism evidence="4 5">
    <name type="scientific">Monascus purpureus</name>
    <name type="common">Red mold</name>
    <name type="synonym">Monascus anka</name>
    <dbReference type="NCBI Taxonomy" id="5098"/>
    <lineage>
        <taxon>Eukaryota</taxon>
        <taxon>Fungi</taxon>
        <taxon>Dikarya</taxon>
        <taxon>Ascomycota</taxon>
        <taxon>Pezizomycotina</taxon>
        <taxon>Eurotiomycetes</taxon>
        <taxon>Eurotiomycetidae</taxon>
        <taxon>Eurotiales</taxon>
        <taxon>Aspergillaceae</taxon>
        <taxon>Monascus</taxon>
    </lineage>
</organism>
<dbReference type="EMBL" id="VIFY01000029">
    <property type="protein sequence ID" value="TQB74611.1"/>
    <property type="molecule type" value="Genomic_DNA"/>
</dbReference>
<dbReference type="InterPro" id="IPR003382">
    <property type="entry name" value="Flavoprotein"/>
</dbReference>
<dbReference type="SUPFAM" id="SSF52507">
    <property type="entry name" value="Homo-oligomeric flavin-containing Cys decarboxylases, HFCD"/>
    <property type="match status" value="1"/>
</dbReference>
<dbReference type="Proteomes" id="UP000319663">
    <property type="component" value="Unassembled WGS sequence"/>
</dbReference>
<protein>
    <recommendedName>
        <fullName evidence="3">Flavoprotein domain-containing protein</fullName>
    </recommendedName>
</protein>
<dbReference type="OrthoDB" id="1532798at2759"/>
<evidence type="ECO:0000259" key="3">
    <source>
        <dbReference type="Pfam" id="PF02441"/>
    </source>
</evidence>
<evidence type="ECO:0000256" key="1">
    <source>
        <dbReference type="ARBA" id="ARBA00022993"/>
    </source>
</evidence>
<dbReference type="GO" id="GO:0015937">
    <property type="term" value="P:coenzyme A biosynthetic process"/>
    <property type="evidence" value="ECO:0007669"/>
    <property type="project" value="UniProtKB-KW"/>
</dbReference>
<dbReference type="InterPro" id="IPR036551">
    <property type="entry name" value="Flavin_trans-like"/>
</dbReference>
<comment type="similarity">
    <text evidence="2">Belongs to the HFCD (homooligomeric flavin containing Cys decarboxylase) superfamily.</text>
</comment>
<dbReference type="Gene3D" id="3.40.50.1950">
    <property type="entry name" value="Flavin prenyltransferase-like"/>
    <property type="match status" value="1"/>
</dbReference>